<protein>
    <submittedName>
        <fullName evidence="1">Uncharacterized protein</fullName>
    </submittedName>
</protein>
<reference evidence="1 2" key="1">
    <citation type="journal article" date="2016" name="Int. J. Syst. Evol. Microbiol.">
        <title>Pontibacter aydingkolensis sp. nov., isolated from soil of a salt lake.</title>
        <authorList>
            <person name="Osman G."/>
            <person name="Zhang T."/>
            <person name="Lou K."/>
            <person name="Gao Y."/>
            <person name="Chang W."/>
            <person name="Lin Q."/>
            <person name="Yang H.M."/>
            <person name="Huo X.D."/>
            <person name="Wang N."/>
        </authorList>
    </citation>
    <scope>NUCLEOTIDE SEQUENCE [LARGE SCALE GENOMIC DNA]</scope>
    <source>
        <strain evidence="1 2">KACC 19255</strain>
    </source>
</reference>
<comment type="caution">
    <text evidence="1">The sequence shown here is derived from an EMBL/GenBank/DDBJ whole genome shotgun (WGS) entry which is preliminary data.</text>
</comment>
<keyword evidence="2" id="KW-1185">Reference proteome</keyword>
<dbReference type="Proteomes" id="UP000813018">
    <property type="component" value="Unassembled WGS sequence"/>
</dbReference>
<proteinExistence type="predicted"/>
<organism evidence="1 2">
    <name type="scientific">Pontibacter aydingkolensis</name>
    <dbReference type="NCBI Taxonomy" id="1911536"/>
    <lineage>
        <taxon>Bacteria</taxon>
        <taxon>Pseudomonadati</taxon>
        <taxon>Bacteroidota</taxon>
        <taxon>Cytophagia</taxon>
        <taxon>Cytophagales</taxon>
        <taxon>Hymenobacteraceae</taxon>
        <taxon>Pontibacter</taxon>
    </lineage>
</organism>
<name>A0ABS7CR02_9BACT</name>
<sequence length="187" mass="20656">MSELTNPLFDNERDFLERQKEEYRHALLGDVDNIKTQSQEIGKKVAVAGGVLLAGYLLKRMVSGGDKKKTKKGKAVKQSRTYDSAGIPVMPERDAASQHQEGYGFFNEPMQDQADHISNKQSKSFLDSNVVKVITSQAAALLMMYITKKVSDHLNSISENDDIAAAPVEEVTVVETTEIIVPKEDAV</sequence>
<accession>A0ABS7CR02</accession>
<dbReference type="RefSeq" id="WP_219876109.1">
    <property type="nucleotide sequence ID" value="NZ_JAHYXK010000002.1"/>
</dbReference>
<evidence type="ECO:0000313" key="2">
    <source>
        <dbReference type="Proteomes" id="UP000813018"/>
    </source>
</evidence>
<dbReference type="EMBL" id="JAHYXK010000002">
    <property type="protein sequence ID" value="MBW7466230.1"/>
    <property type="molecule type" value="Genomic_DNA"/>
</dbReference>
<evidence type="ECO:0000313" key="1">
    <source>
        <dbReference type="EMBL" id="MBW7466230.1"/>
    </source>
</evidence>
<gene>
    <name evidence="1" type="ORF">K0O23_04060</name>
</gene>